<name>A8NIJ0_COPC7</name>
<organism evidence="1 2">
    <name type="scientific">Coprinopsis cinerea (strain Okayama-7 / 130 / ATCC MYA-4618 / FGSC 9003)</name>
    <name type="common">Inky cap fungus</name>
    <name type="synonym">Hormographiella aspergillata</name>
    <dbReference type="NCBI Taxonomy" id="240176"/>
    <lineage>
        <taxon>Eukaryota</taxon>
        <taxon>Fungi</taxon>
        <taxon>Dikarya</taxon>
        <taxon>Basidiomycota</taxon>
        <taxon>Agaricomycotina</taxon>
        <taxon>Agaricomycetes</taxon>
        <taxon>Agaricomycetidae</taxon>
        <taxon>Agaricales</taxon>
        <taxon>Agaricineae</taxon>
        <taxon>Psathyrellaceae</taxon>
        <taxon>Coprinopsis</taxon>
    </lineage>
</organism>
<dbReference type="VEuPathDB" id="FungiDB:CC1G_09420"/>
<dbReference type="Proteomes" id="UP000001861">
    <property type="component" value="Unassembled WGS sequence"/>
</dbReference>
<evidence type="ECO:0000313" key="2">
    <source>
        <dbReference type="Proteomes" id="UP000001861"/>
    </source>
</evidence>
<protein>
    <submittedName>
        <fullName evidence="1">Uncharacterized protein</fullName>
    </submittedName>
</protein>
<gene>
    <name evidence="1" type="ORF">CC1G_09420</name>
</gene>
<accession>A8NIJ0</accession>
<dbReference type="GeneID" id="6010510"/>
<dbReference type="eggNOG" id="ENOG502SVCX">
    <property type="taxonomic scope" value="Eukaryota"/>
</dbReference>
<dbReference type="KEGG" id="cci:CC1G_09420"/>
<dbReference type="InParanoid" id="A8NIJ0"/>
<dbReference type="OMA" id="VVLQWQH"/>
<evidence type="ECO:0000313" key="1">
    <source>
        <dbReference type="EMBL" id="EAU87801.1"/>
    </source>
</evidence>
<dbReference type="STRING" id="240176.A8NIJ0"/>
<dbReference type="OrthoDB" id="21502at2759"/>
<reference evidence="1 2" key="1">
    <citation type="journal article" date="2010" name="Proc. Natl. Acad. Sci. U.S.A.">
        <title>Insights into evolution of multicellular fungi from the assembled chromosomes of the mushroom Coprinopsis cinerea (Coprinus cinereus).</title>
        <authorList>
            <person name="Stajich J.E."/>
            <person name="Wilke S.K."/>
            <person name="Ahren D."/>
            <person name="Au C.H."/>
            <person name="Birren B.W."/>
            <person name="Borodovsky M."/>
            <person name="Burns C."/>
            <person name="Canback B."/>
            <person name="Casselton L.A."/>
            <person name="Cheng C.K."/>
            <person name="Deng J."/>
            <person name="Dietrich F.S."/>
            <person name="Fargo D.C."/>
            <person name="Farman M.L."/>
            <person name="Gathman A.C."/>
            <person name="Goldberg J."/>
            <person name="Guigo R."/>
            <person name="Hoegger P.J."/>
            <person name="Hooker J.B."/>
            <person name="Huggins A."/>
            <person name="James T.Y."/>
            <person name="Kamada T."/>
            <person name="Kilaru S."/>
            <person name="Kodira C."/>
            <person name="Kues U."/>
            <person name="Kupfer D."/>
            <person name="Kwan H.S."/>
            <person name="Lomsadze A."/>
            <person name="Li W."/>
            <person name="Lilly W.W."/>
            <person name="Ma L.J."/>
            <person name="Mackey A.J."/>
            <person name="Manning G."/>
            <person name="Martin F."/>
            <person name="Muraguchi H."/>
            <person name="Natvig D.O."/>
            <person name="Palmerini H."/>
            <person name="Ramesh M.A."/>
            <person name="Rehmeyer C.J."/>
            <person name="Roe B.A."/>
            <person name="Shenoy N."/>
            <person name="Stanke M."/>
            <person name="Ter-Hovhannisyan V."/>
            <person name="Tunlid A."/>
            <person name="Velagapudi R."/>
            <person name="Vision T.J."/>
            <person name="Zeng Q."/>
            <person name="Zolan M.E."/>
            <person name="Pukkila P.J."/>
        </authorList>
    </citation>
    <scope>NUCLEOTIDE SEQUENCE [LARGE SCALE GENOMIC DNA]</scope>
    <source>
        <strain evidence="2">Okayama-7 / 130 / ATCC MYA-4618 / FGSC 9003</strain>
    </source>
</reference>
<proteinExistence type="predicted"/>
<dbReference type="AlphaFoldDB" id="A8NIJ0"/>
<dbReference type="RefSeq" id="XP_001834006.1">
    <property type="nucleotide sequence ID" value="XM_001833954.1"/>
</dbReference>
<comment type="caution">
    <text evidence="1">The sequence shown here is derived from an EMBL/GenBank/DDBJ whole genome shotgun (WGS) entry which is preliminary data.</text>
</comment>
<sequence length="479" mass="53026">MSSSSSNFAYVPLTLFDNVTQLGSIANTWIVEGLVDVEKIRQTLDRLISKWPLLAGRVESAGTNRWQVRVPLGDLPQGYEAYGLTSTKSTLPLSHYTKIPIPPITEYLPEHLWFPPERKKATGMGLRDYASKDITLTHWHVTHFAGLDEGKDYSCIGVHWTHGVFDGIGFSLVLRAFEAELAGKPWDVPPLPTPGPNKNLLQTLIDREIERANAAGRKIEEERPLSYSSIGVGGLISYLGRQAAQKVYPGANDWNLIVPFTVHDQLTADIRREVEAAGLTDARPTSGDVIFAWLLQSVYIDEGNPTQTVGLNNLASFRGEWNGELALYPHNAYATVSYPILTVGEISSLPLHKLAYKLAQSRVHGSRKDEAVVFYKISEDAGKKAIIGAVKPEDDRTNETATMSNMSMARIAYLDWSAAGGGKTLTHYKIFVDALHVLDVYNNNGRLENGDLMLSCFVTAPKGRKVQEGFAKLLEKYKR</sequence>
<dbReference type="Gene3D" id="3.30.559.10">
    <property type="entry name" value="Chloramphenicol acetyltransferase-like domain"/>
    <property type="match status" value="1"/>
</dbReference>
<keyword evidence="2" id="KW-1185">Reference proteome</keyword>
<dbReference type="EMBL" id="AACS02000010">
    <property type="protein sequence ID" value="EAU87801.1"/>
    <property type="molecule type" value="Genomic_DNA"/>
</dbReference>
<dbReference type="InterPro" id="IPR023213">
    <property type="entry name" value="CAT-like_dom_sf"/>
</dbReference>